<proteinExistence type="predicted"/>
<gene>
    <name evidence="2" type="ORF">Poly30_21840</name>
</gene>
<dbReference type="Proteomes" id="UP000320390">
    <property type="component" value="Chromosome"/>
</dbReference>
<dbReference type="EMBL" id="CP036434">
    <property type="protein sequence ID" value="QDV06669.1"/>
    <property type="molecule type" value="Genomic_DNA"/>
</dbReference>
<evidence type="ECO:0000256" key="1">
    <source>
        <dbReference type="SAM" id="SignalP"/>
    </source>
</evidence>
<organism evidence="2 3">
    <name type="scientific">Saltatorellus ferox</name>
    <dbReference type="NCBI Taxonomy" id="2528018"/>
    <lineage>
        <taxon>Bacteria</taxon>
        <taxon>Pseudomonadati</taxon>
        <taxon>Planctomycetota</taxon>
        <taxon>Planctomycetia</taxon>
        <taxon>Planctomycetia incertae sedis</taxon>
        <taxon>Saltatorellus</taxon>
    </lineage>
</organism>
<keyword evidence="3" id="KW-1185">Reference proteome</keyword>
<name>A0A518ERF2_9BACT</name>
<dbReference type="AlphaFoldDB" id="A0A518ERF2"/>
<reference evidence="2 3" key="1">
    <citation type="submission" date="2019-02" db="EMBL/GenBank/DDBJ databases">
        <title>Deep-cultivation of Planctomycetes and their phenomic and genomic characterization uncovers novel biology.</title>
        <authorList>
            <person name="Wiegand S."/>
            <person name="Jogler M."/>
            <person name="Boedeker C."/>
            <person name="Pinto D."/>
            <person name="Vollmers J."/>
            <person name="Rivas-Marin E."/>
            <person name="Kohn T."/>
            <person name="Peeters S.H."/>
            <person name="Heuer A."/>
            <person name="Rast P."/>
            <person name="Oberbeckmann S."/>
            <person name="Bunk B."/>
            <person name="Jeske O."/>
            <person name="Meyerdierks A."/>
            <person name="Storesund J.E."/>
            <person name="Kallscheuer N."/>
            <person name="Luecker S."/>
            <person name="Lage O.M."/>
            <person name="Pohl T."/>
            <person name="Merkel B.J."/>
            <person name="Hornburger P."/>
            <person name="Mueller R.-W."/>
            <person name="Bruemmer F."/>
            <person name="Labrenz M."/>
            <person name="Spormann A.M."/>
            <person name="Op den Camp H."/>
            <person name="Overmann J."/>
            <person name="Amann R."/>
            <person name="Jetten M.S.M."/>
            <person name="Mascher T."/>
            <person name="Medema M.H."/>
            <person name="Devos D.P."/>
            <person name="Kaster A.-K."/>
            <person name="Ovreas L."/>
            <person name="Rohde M."/>
            <person name="Galperin M.Y."/>
            <person name="Jogler C."/>
        </authorList>
    </citation>
    <scope>NUCLEOTIDE SEQUENCE [LARGE SCALE GENOMIC DNA]</scope>
    <source>
        <strain evidence="2 3">Poly30</strain>
    </source>
</reference>
<sequence precursor="true">MVFSSIQKARACALTLALTASAASAQVTLDLAAVSNAGATAGDSTVYALPGDVVAYAVTGQLGGEANQGLAMFAFDLSFSGGALTQASAPASGALAQFVSPLGFNNPEGFGGTVRGGDLLQVGGAMNTIANMFAPSPSGTVTTGIASGMPEVLATGSLTAPTAPGTYQLTLANPFANALNTLQPAGFWSVKPVEPADPSPLTLVVLDCGISNYCTGKLNSAGCVPAINAVGSASISGGSTVTLTAQDVVNGQTGLFVWSLEADSVPLYGGTLCVGQPLFRMLEPTTSGGAGMPGTSCGGSFARTIDAAFISGAGLVLGDTVHAQWIYRDPSNADGTGAGLTDGVRFTVCP</sequence>
<evidence type="ECO:0000313" key="3">
    <source>
        <dbReference type="Proteomes" id="UP000320390"/>
    </source>
</evidence>
<dbReference type="OrthoDB" id="10015814at2"/>
<protein>
    <submittedName>
        <fullName evidence="2">Uncharacterized protein</fullName>
    </submittedName>
</protein>
<feature type="signal peptide" evidence="1">
    <location>
        <begin position="1"/>
        <end position="25"/>
    </location>
</feature>
<feature type="chain" id="PRO_5021923033" evidence="1">
    <location>
        <begin position="26"/>
        <end position="350"/>
    </location>
</feature>
<keyword evidence="1" id="KW-0732">Signal</keyword>
<dbReference type="RefSeq" id="WP_145197053.1">
    <property type="nucleotide sequence ID" value="NZ_CP036434.1"/>
</dbReference>
<evidence type="ECO:0000313" key="2">
    <source>
        <dbReference type="EMBL" id="QDV06669.1"/>
    </source>
</evidence>
<accession>A0A518ERF2</accession>